<evidence type="ECO:0000259" key="5">
    <source>
        <dbReference type="Pfam" id="PF18962"/>
    </source>
</evidence>
<keyword evidence="7" id="KW-1185">Reference proteome</keyword>
<feature type="signal peptide" evidence="3">
    <location>
        <begin position="1"/>
        <end position="19"/>
    </location>
</feature>
<dbReference type="PANTHER" id="PTHR48057:SF7">
    <property type="entry name" value="LEUCINE-RICH REPEAT SERINE_THREONINE-PROTEIN KINASE 1"/>
    <property type="match status" value="1"/>
</dbReference>
<dbReference type="InterPro" id="IPR013210">
    <property type="entry name" value="LRR_N_plant-typ"/>
</dbReference>
<dbReference type="AlphaFoldDB" id="A0A2P8FTU1"/>
<proteinExistence type="predicted"/>
<dbReference type="Pfam" id="PF08263">
    <property type="entry name" value="LRRNT_2"/>
    <property type="match status" value="1"/>
</dbReference>
<protein>
    <submittedName>
        <fullName evidence="6">Putative secreted protein (Por secretion system target)</fullName>
    </submittedName>
</protein>
<feature type="chain" id="PRO_5015195972" evidence="3">
    <location>
        <begin position="20"/>
        <end position="654"/>
    </location>
</feature>
<organism evidence="6 7">
    <name type="scientific">Dyadobacter jiangsuensis</name>
    <dbReference type="NCBI Taxonomy" id="1591085"/>
    <lineage>
        <taxon>Bacteria</taxon>
        <taxon>Pseudomonadati</taxon>
        <taxon>Bacteroidota</taxon>
        <taxon>Cytophagia</taxon>
        <taxon>Cytophagales</taxon>
        <taxon>Spirosomataceae</taxon>
        <taxon>Dyadobacter</taxon>
    </lineage>
</organism>
<dbReference type="EMBL" id="PYAS01000012">
    <property type="protein sequence ID" value="PSL25143.1"/>
    <property type="molecule type" value="Genomic_DNA"/>
</dbReference>
<evidence type="ECO:0000259" key="4">
    <source>
        <dbReference type="Pfam" id="PF08263"/>
    </source>
</evidence>
<sequence>MKTILLSCIAVLFSTQIFAQSLESDRLALVAIYTATSTGYDDVYDVPNFNDITGWNVPGSPGDSPCGWTGVTCEGGRVTRLDLSMFQVHGPIAPEIGNLSALTYLNLQGSGEESYPLVGELPTALGNLTNLEYLNIGGNALGWTNVSVIGSLIKLKELRMDTSGDYPAEFANLVNLETCVIGQYGPWSGLNIKFPDVIYQWTKIKHLYMAGLVYTTSITGQIGNLSNLETLELGSLIGSNIPTEIGSLTKLTRLVIAGNRSIDRNIDAIPSEIGNLVNLRYLQLIGNNISGSIPASFTNLTELRELYLDQNKLSGGIPSFLGNLVNLQKLGLGQNQFSGIVPVELTTIPDLVELNLFDNQLSGPLPDLSALPASFRVSLIWNKFTFAGLEQSVTKLNGYSWQAAVPMVVNGTPTAATMGYPATLSVNVGGTPANNTYRWYKNNALQVTKVGDPTFSAADEATYHVVVTNSLLPLLTLQSVNYKVVRLPVTLVKFDARRMSNGNELTWKTTSETNNKGFEIERSADARTFEKIGFVDGSGDSKENQFYHFTDLNPLTIGYYRLKQLDYDGKFEYSKVIAVKAAKGVIKMYPNPAQTELTVEGAAENELVSVFTSTGAPVMKGAKLSGGKLDVKNLKEGIYTIKIGDVAKKLLIKR</sequence>
<dbReference type="OrthoDB" id="1491619at2"/>
<evidence type="ECO:0000256" key="3">
    <source>
        <dbReference type="SAM" id="SignalP"/>
    </source>
</evidence>
<keyword evidence="2" id="KW-0677">Repeat</keyword>
<dbReference type="Proteomes" id="UP000241964">
    <property type="component" value="Unassembled WGS sequence"/>
</dbReference>
<feature type="domain" description="Secretion system C-terminal sorting" evidence="5">
    <location>
        <begin position="588"/>
        <end position="650"/>
    </location>
</feature>
<dbReference type="PANTHER" id="PTHR48057">
    <property type="entry name" value="LEUCINE-RICH REPEAT SERINE/THREONINE-PROTEIN KINASE 1"/>
    <property type="match status" value="1"/>
</dbReference>
<dbReference type="InterPro" id="IPR032675">
    <property type="entry name" value="LRR_dom_sf"/>
</dbReference>
<evidence type="ECO:0000313" key="7">
    <source>
        <dbReference type="Proteomes" id="UP000241964"/>
    </source>
</evidence>
<name>A0A2P8FTU1_9BACT</name>
<reference evidence="6 7" key="1">
    <citation type="submission" date="2018-03" db="EMBL/GenBank/DDBJ databases">
        <title>Genomic Encyclopedia of Archaeal and Bacterial Type Strains, Phase II (KMG-II): from individual species to whole genera.</title>
        <authorList>
            <person name="Goeker M."/>
        </authorList>
    </citation>
    <scope>NUCLEOTIDE SEQUENCE [LARGE SCALE GENOMIC DNA]</scope>
    <source>
        <strain evidence="6 7">DSM 29057</strain>
    </source>
</reference>
<dbReference type="InterPro" id="IPR013783">
    <property type="entry name" value="Ig-like_fold"/>
</dbReference>
<dbReference type="InterPro" id="IPR001611">
    <property type="entry name" value="Leu-rich_rpt"/>
</dbReference>
<keyword evidence="3" id="KW-0732">Signal</keyword>
<feature type="domain" description="Leucine-rich repeat-containing N-terminal plant-type" evidence="4">
    <location>
        <begin position="23"/>
        <end position="73"/>
    </location>
</feature>
<gene>
    <name evidence="6" type="ORF">CLV60_11262</name>
</gene>
<dbReference type="NCBIfam" id="TIGR04183">
    <property type="entry name" value="Por_Secre_tail"/>
    <property type="match status" value="1"/>
</dbReference>
<dbReference type="InterPro" id="IPR052595">
    <property type="entry name" value="LRRC69/RLP"/>
</dbReference>
<dbReference type="Gene3D" id="2.60.40.10">
    <property type="entry name" value="Immunoglobulins"/>
    <property type="match status" value="2"/>
</dbReference>
<dbReference type="Pfam" id="PF13855">
    <property type="entry name" value="LRR_8"/>
    <property type="match status" value="1"/>
</dbReference>
<dbReference type="Gene3D" id="3.80.10.10">
    <property type="entry name" value="Ribonuclease Inhibitor"/>
    <property type="match status" value="2"/>
</dbReference>
<dbReference type="FunFam" id="3.80.10.10:FF:000041">
    <property type="entry name" value="LRR receptor-like serine/threonine-protein kinase ERECTA"/>
    <property type="match status" value="1"/>
</dbReference>
<evidence type="ECO:0000256" key="2">
    <source>
        <dbReference type="ARBA" id="ARBA00022737"/>
    </source>
</evidence>
<evidence type="ECO:0000313" key="6">
    <source>
        <dbReference type="EMBL" id="PSL25143.1"/>
    </source>
</evidence>
<comment type="caution">
    <text evidence="6">The sequence shown here is derived from an EMBL/GenBank/DDBJ whole genome shotgun (WGS) entry which is preliminary data.</text>
</comment>
<keyword evidence="1" id="KW-0433">Leucine-rich repeat</keyword>
<dbReference type="InterPro" id="IPR026444">
    <property type="entry name" value="Secre_tail"/>
</dbReference>
<dbReference type="Pfam" id="PF18962">
    <property type="entry name" value="Por_Secre_tail"/>
    <property type="match status" value="1"/>
</dbReference>
<accession>A0A2P8FTU1</accession>
<evidence type="ECO:0000256" key="1">
    <source>
        <dbReference type="ARBA" id="ARBA00022614"/>
    </source>
</evidence>
<dbReference type="SUPFAM" id="SSF52047">
    <property type="entry name" value="RNI-like"/>
    <property type="match status" value="1"/>
</dbReference>
<dbReference type="RefSeq" id="WP_106597757.1">
    <property type="nucleotide sequence ID" value="NZ_PYAS01000012.1"/>
</dbReference>